<gene>
    <name evidence="16" type="primary">pqqF</name>
    <name evidence="16" type="ORF">F3J38_09150</name>
</gene>
<proteinExistence type="inferred from homology"/>
<dbReference type="Pfam" id="PF22454">
    <property type="entry name" value="PQQ_syn_pqqF_N_2"/>
    <property type="match status" value="1"/>
</dbReference>
<evidence type="ECO:0000256" key="2">
    <source>
        <dbReference type="ARBA" id="ARBA00004886"/>
    </source>
</evidence>
<sequence length="774" mass="86113">MTSRRLVLANGLHCHLYHQPDARDAAALVRVRAGSLDEPDRWPGLAHLLEHLLFCGSERFKENDRLMPWVQQQGGQVNATTQLSSSAFFFQLPARALAQGVQRLSDMITAPLLSQQAIMQEIAVIDAEFQLLRHHADTLSEAALVDTLGEPFQRFRVGNAAAFGDNVTLLQAALRHFHHRYYRANGIELWLQGPQSLDELAQIAEHFISPKPAKDLAVHVLPTALVDDVQLQLPGDENFWISLRLTGDESLLRDNVTLLSVFWLDEAPGSLLAVLREAGLCDMLHGQWLWQDAQHGWLALRFSAAKISAEQARRIEDLFWQHLKAIGASNAVQKQHYAQLARQDFARLAPLEQLRGRALGFAPAESVPAHFTEFVAGLVQVPCTRLLTQQQLLNAERVETQGFTLLCQKGLPPCLASQSTGAFNFYPLSQSVDLPALPPVAMKLPRFSAHQHVETLLLRPAFYHTLSDQRAQAYQARLRPVLAALRHAGGSGSWQQKQGVWQLVLNLPVSDTSALMTVHSALKALHEEGQFKPVASAQTIVIRQLLAALPTQLIAPVADGDWLAAWCGHQAPLHQRVAHLLSDFSPGLATHAQPPRLQRGITSVSCQGSDQSLLLFIPLPQADDINLASLRALSLLLEPRFFQRLRVDQQIGYVVSARYQRVADVDGLLLALQSPQIPWRVLLGHCKRFMREMIAEVASVTPQTLAAWQATLLEQCDPKDNAEAATQGLRQQQGLPNLNRNAVASLTLTSIQQLHTRLLRERRRWRIVVAIEKL</sequence>
<keyword evidence="6" id="KW-0479">Metal-binding</keyword>
<feature type="domain" description="Peptidase M16 N-terminal" evidence="13">
    <location>
        <begin position="18"/>
        <end position="136"/>
    </location>
</feature>
<evidence type="ECO:0000256" key="11">
    <source>
        <dbReference type="ARBA" id="ARBA00024932"/>
    </source>
</evidence>
<dbReference type="InterPro" id="IPR011765">
    <property type="entry name" value="Pept_M16_N"/>
</dbReference>
<keyword evidence="8" id="KW-0862">Zinc</keyword>
<evidence type="ECO:0000259" key="14">
    <source>
        <dbReference type="Pfam" id="PF22454"/>
    </source>
</evidence>
<evidence type="ECO:0000313" key="16">
    <source>
        <dbReference type="EMBL" id="NIF00225.1"/>
    </source>
</evidence>
<dbReference type="InterPro" id="IPR011844">
    <property type="entry name" value="PQQ_synth_PqqF"/>
</dbReference>
<evidence type="ECO:0000256" key="10">
    <source>
        <dbReference type="ARBA" id="ARBA00023049"/>
    </source>
</evidence>
<dbReference type="Pfam" id="PF00675">
    <property type="entry name" value="Peptidase_M16"/>
    <property type="match status" value="1"/>
</dbReference>
<evidence type="ECO:0000256" key="9">
    <source>
        <dbReference type="ARBA" id="ARBA00022905"/>
    </source>
</evidence>
<evidence type="ECO:0000259" key="15">
    <source>
        <dbReference type="Pfam" id="PF22456"/>
    </source>
</evidence>
<keyword evidence="7 16" id="KW-0378">Hydrolase</keyword>
<dbReference type="InterPro" id="IPR054740">
    <property type="entry name" value="PqqF_N_2"/>
</dbReference>
<comment type="pathway">
    <text evidence="2">Cofactor biosynthesis; pyrroloquinoline quinone biosynthesis.</text>
</comment>
<dbReference type="PANTHER" id="PTHR43690">
    <property type="entry name" value="NARDILYSIN"/>
    <property type="match status" value="1"/>
</dbReference>
<accession>A0ABX0QX51</accession>
<evidence type="ECO:0000256" key="5">
    <source>
        <dbReference type="ARBA" id="ARBA00022670"/>
    </source>
</evidence>
<evidence type="ECO:0000256" key="4">
    <source>
        <dbReference type="ARBA" id="ARBA00015088"/>
    </source>
</evidence>
<dbReference type="InterPro" id="IPR001431">
    <property type="entry name" value="Pept_M16_Zn_BS"/>
</dbReference>
<reference evidence="16 17" key="1">
    <citation type="journal article" date="2019" name="bioRxiv">
        <title>Bacteria contribute to plant secondary compound degradation in a generalist herbivore system.</title>
        <authorList>
            <person name="Francoeur C.B."/>
            <person name="Khadempour L."/>
            <person name="Moreira-Soto R.D."/>
            <person name="Gotting K."/>
            <person name="Book A.J."/>
            <person name="Pinto-Tomas A.A."/>
            <person name="Keefover-Ring K."/>
            <person name="Currie C.R."/>
        </authorList>
    </citation>
    <scope>NUCLEOTIDE SEQUENCE [LARGE SCALE GENOMIC DNA]</scope>
    <source>
        <strain evidence="16 17">Acro-805</strain>
    </source>
</reference>
<dbReference type="InterPro" id="IPR011249">
    <property type="entry name" value="Metalloenz_LuxS/M16"/>
</dbReference>
<keyword evidence="10" id="KW-0482">Metalloprotease</keyword>
<dbReference type="GO" id="GO:0016787">
    <property type="term" value="F:hydrolase activity"/>
    <property type="evidence" value="ECO:0007669"/>
    <property type="project" value="UniProtKB-KW"/>
</dbReference>
<dbReference type="Pfam" id="PF22456">
    <property type="entry name" value="PqqF-like_C_4"/>
    <property type="match status" value="1"/>
</dbReference>
<keyword evidence="5" id="KW-0645">Protease</keyword>
<dbReference type="EMBL" id="VWXD01000003">
    <property type="protein sequence ID" value="NIF00225.1"/>
    <property type="molecule type" value="Genomic_DNA"/>
</dbReference>
<name>A0ABX0QX51_9GAMM</name>
<evidence type="ECO:0000256" key="12">
    <source>
        <dbReference type="ARBA" id="ARBA00030977"/>
    </source>
</evidence>
<feature type="domain" description="Coenzyme PQQ synthesis protein F-like C-terminal lobe" evidence="15">
    <location>
        <begin position="633"/>
        <end position="722"/>
    </location>
</feature>
<dbReference type="NCBIfam" id="TIGR02110">
    <property type="entry name" value="PQQ_syn_pqqF"/>
    <property type="match status" value="1"/>
</dbReference>
<comment type="function">
    <text evidence="11">Required for coenzyme pyrroloquinoline quinone (PQQ) biosynthesis. It is thought that this protein is a protease that cleaves peptides bond in a small peptide (gene pqqA), providing the glutamate and tyrosine residues which are necessary for the synthesis of PQQ.</text>
</comment>
<evidence type="ECO:0000313" key="17">
    <source>
        <dbReference type="Proteomes" id="UP000780690"/>
    </source>
</evidence>
<evidence type="ECO:0000256" key="3">
    <source>
        <dbReference type="ARBA" id="ARBA00007261"/>
    </source>
</evidence>
<dbReference type="SUPFAM" id="SSF63411">
    <property type="entry name" value="LuxS/MPP-like metallohydrolase"/>
    <property type="match status" value="2"/>
</dbReference>
<feature type="domain" description="Coenzyme PQQ synthesis protein F N-terminal lobe" evidence="14">
    <location>
        <begin position="253"/>
        <end position="386"/>
    </location>
</feature>
<comment type="caution">
    <text evidence="16">The sequence shown here is derived from an EMBL/GenBank/DDBJ whole genome shotgun (WGS) entry which is preliminary data.</text>
</comment>
<keyword evidence="9" id="KW-0884">PQQ biosynthesis</keyword>
<evidence type="ECO:0000256" key="1">
    <source>
        <dbReference type="ARBA" id="ARBA00001947"/>
    </source>
</evidence>
<dbReference type="PANTHER" id="PTHR43690:SF18">
    <property type="entry name" value="INSULIN-DEGRADING ENZYME-RELATED"/>
    <property type="match status" value="1"/>
</dbReference>
<dbReference type="Gene3D" id="3.30.830.10">
    <property type="entry name" value="Metalloenzyme, LuxS/M16 peptidase-like"/>
    <property type="match status" value="2"/>
</dbReference>
<dbReference type="Proteomes" id="UP000780690">
    <property type="component" value="Unassembled WGS sequence"/>
</dbReference>
<dbReference type="InterPro" id="IPR050626">
    <property type="entry name" value="Peptidase_M16"/>
</dbReference>
<evidence type="ECO:0000259" key="13">
    <source>
        <dbReference type="Pfam" id="PF00675"/>
    </source>
</evidence>
<keyword evidence="17" id="KW-1185">Reference proteome</keyword>
<dbReference type="InterPro" id="IPR054734">
    <property type="entry name" value="PqqF-like_C_4"/>
</dbReference>
<protein>
    <recommendedName>
        <fullName evidence="4">Coenzyme PQQ synthesis protein F</fullName>
    </recommendedName>
    <alternativeName>
        <fullName evidence="12">Pyrroloquinoline quinone biosynthesis protein F</fullName>
    </alternativeName>
</protein>
<comment type="similarity">
    <text evidence="3">Belongs to the peptidase M16 family.</text>
</comment>
<dbReference type="PROSITE" id="PS00143">
    <property type="entry name" value="INSULINASE"/>
    <property type="match status" value="1"/>
</dbReference>
<evidence type="ECO:0000256" key="7">
    <source>
        <dbReference type="ARBA" id="ARBA00022801"/>
    </source>
</evidence>
<organism evidence="16 17">
    <name type="scientific">Candidatus Pantoea formicae</name>
    <dbReference type="NCBI Taxonomy" id="2608355"/>
    <lineage>
        <taxon>Bacteria</taxon>
        <taxon>Pseudomonadati</taxon>
        <taxon>Pseudomonadota</taxon>
        <taxon>Gammaproteobacteria</taxon>
        <taxon>Enterobacterales</taxon>
        <taxon>Erwiniaceae</taxon>
        <taxon>Pantoea</taxon>
    </lineage>
</organism>
<comment type="cofactor">
    <cofactor evidence="1">
        <name>Zn(2+)</name>
        <dbReference type="ChEBI" id="CHEBI:29105"/>
    </cofactor>
</comment>
<evidence type="ECO:0000256" key="8">
    <source>
        <dbReference type="ARBA" id="ARBA00022833"/>
    </source>
</evidence>
<dbReference type="RefSeq" id="WP_167137321.1">
    <property type="nucleotide sequence ID" value="NZ_VWXD01000003.1"/>
</dbReference>
<evidence type="ECO:0000256" key="6">
    <source>
        <dbReference type="ARBA" id="ARBA00022723"/>
    </source>
</evidence>